<protein>
    <recommendedName>
        <fullName evidence="3">PCI domain-containing protein</fullName>
    </recommendedName>
</protein>
<dbReference type="GO" id="GO:0003690">
    <property type="term" value="F:double-stranded DNA binding"/>
    <property type="evidence" value="ECO:0007669"/>
    <property type="project" value="InterPro"/>
</dbReference>
<proteinExistence type="predicted"/>
<dbReference type="EMBL" id="KV751160">
    <property type="protein sequence ID" value="OCL01249.1"/>
    <property type="molecule type" value="Genomic_DNA"/>
</dbReference>
<dbReference type="GO" id="GO:0003723">
    <property type="term" value="F:RNA binding"/>
    <property type="evidence" value="ECO:0007669"/>
    <property type="project" value="InterPro"/>
</dbReference>
<dbReference type="PANTHER" id="PTHR12732">
    <property type="entry name" value="UNCHARACTERIZED PROTEASOME COMPONENT REGION PCI-CONTAINING"/>
    <property type="match status" value="1"/>
</dbReference>
<dbReference type="AlphaFoldDB" id="A0A8E2JLL6"/>
<dbReference type="SMART" id="SM00753">
    <property type="entry name" value="PAM"/>
    <property type="match status" value="1"/>
</dbReference>
<keyword evidence="2" id="KW-1185">Reference proteome</keyword>
<gene>
    <name evidence="1" type="ORF">AOQ84DRAFT_329252</name>
</gene>
<evidence type="ECO:0000313" key="1">
    <source>
        <dbReference type="EMBL" id="OCL01249.1"/>
    </source>
</evidence>
<organism evidence="1 2">
    <name type="scientific">Glonium stellatum</name>
    <dbReference type="NCBI Taxonomy" id="574774"/>
    <lineage>
        <taxon>Eukaryota</taxon>
        <taxon>Fungi</taxon>
        <taxon>Dikarya</taxon>
        <taxon>Ascomycota</taxon>
        <taxon>Pezizomycotina</taxon>
        <taxon>Dothideomycetes</taxon>
        <taxon>Pleosporomycetidae</taxon>
        <taxon>Gloniales</taxon>
        <taxon>Gloniaceae</taxon>
        <taxon>Glonium</taxon>
    </lineage>
</organism>
<accession>A0A8E2JLL6</accession>
<reference evidence="1 2" key="1">
    <citation type="journal article" date="2016" name="Nat. Commun.">
        <title>Ectomycorrhizal ecology is imprinted in the genome of the dominant symbiotic fungus Cenococcum geophilum.</title>
        <authorList>
            <consortium name="DOE Joint Genome Institute"/>
            <person name="Peter M."/>
            <person name="Kohler A."/>
            <person name="Ohm R.A."/>
            <person name="Kuo A."/>
            <person name="Krutzmann J."/>
            <person name="Morin E."/>
            <person name="Arend M."/>
            <person name="Barry K.W."/>
            <person name="Binder M."/>
            <person name="Choi C."/>
            <person name="Clum A."/>
            <person name="Copeland A."/>
            <person name="Grisel N."/>
            <person name="Haridas S."/>
            <person name="Kipfer T."/>
            <person name="LaButti K."/>
            <person name="Lindquist E."/>
            <person name="Lipzen A."/>
            <person name="Maire R."/>
            <person name="Meier B."/>
            <person name="Mihaltcheva S."/>
            <person name="Molinier V."/>
            <person name="Murat C."/>
            <person name="Poggeler S."/>
            <person name="Quandt C.A."/>
            <person name="Sperisen C."/>
            <person name="Tritt A."/>
            <person name="Tisserant E."/>
            <person name="Crous P.W."/>
            <person name="Henrissat B."/>
            <person name="Nehls U."/>
            <person name="Egli S."/>
            <person name="Spatafora J.W."/>
            <person name="Grigoriev I.V."/>
            <person name="Martin F.M."/>
        </authorList>
    </citation>
    <scope>NUCLEOTIDE SEQUENCE [LARGE SCALE GENOMIC DNA]</scope>
    <source>
        <strain evidence="1 2">CBS 207.34</strain>
    </source>
</reference>
<dbReference type="Proteomes" id="UP000250140">
    <property type="component" value="Unassembled WGS sequence"/>
</dbReference>
<name>A0A8E2JLL6_9PEZI</name>
<dbReference type="PANTHER" id="PTHR12732:SF8">
    <property type="entry name" value="NUCLEAR MRNA EXPORT PROTEIN THP1"/>
    <property type="match status" value="1"/>
</dbReference>
<evidence type="ECO:0000313" key="2">
    <source>
        <dbReference type="Proteomes" id="UP000250140"/>
    </source>
</evidence>
<evidence type="ECO:0008006" key="3">
    <source>
        <dbReference type="Google" id="ProtNLM"/>
    </source>
</evidence>
<dbReference type="InterPro" id="IPR045114">
    <property type="entry name" value="Csn12-like"/>
</dbReference>
<dbReference type="OrthoDB" id="5404651at2759"/>
<sequence>MQSTSTPVLDQFLEETNNILLAKDGEGLQSYLVIEPPFNDLYNTMIAQIRQAFPKGSEDALEEKCSRKLTAAQEDADGSSWAAFVKFIANYFVFIRDVDVGNLLDTYNLLSELQQKCNSALAHPTNGVIILSTVISYARMFARLAIGLDKRPELIAHLVRKTSIEDDGARETLPERAANILRQAFVTCLNDRTPTASGTRGGKPDGKKSGIYKIANLCLKILFQCNKSRNGEQIFTNIYNQSPPLSIYPTSERVTYLYYLGRFMFASNHFYAAQLTLQAAYDQCLANPLCLRQRRLILIYLIASNIILGRFPSETLYRRPEAQGLRERFNPICRAMARGDLESFRRLTDSKHEHADWFLHFRIFLQIEHRCEVIVWRSLFRRTFLLAGVQGDANSRRAPTLDLHDVLALFTYLEKRAMMPLSQLDGGPGRRHTNWIFMSRDPPPSAAYIDPDFEGCEDFEPEILLPTILGMESICSSLISQGLLNGFISHKLRRFAIQGAKRKGALAAGFPNVWEVIKSRSDDEVPGWKKDASQGGAAASGFGPGMVVNLSGARPVGVAAFD</sequence>